<dbReference type="GeneID" id="106807464"/>
<protein>
    <submittedName>
        <fullName evidence="3">UPF0598 protein CG30010-like</fullName>
    </submittedName>
</protein>
<sequence>MISLKTVRKHYASELFSGRIFKRVIYVQGQSPDPKTREYFYYIDHQGQLFLDDTKIKNFTSCFKDKAFLSFFFKRLRLNTTERYREFPYLSLCGRERNFVHCDDRPIVYTQIVEKRSVDGATAHLLIYNNGGPTMSVEFEPQKLCMLPRSGRVYYPARGKVGDIGLVRSGLAIEFSQHFEFHGPGGDQAPPTHFNWKGRRYVLTNEVAPMVEDDS</sequence>
<comment type="similarity">
    <text evidence="1">Belongs to the UPF0598 family.</text>
</comment>
<dbReference type="InterPro" id="IPR028108">
    <property type="entry name" value="DUF4505"/>
</dbReference>
<dbReference type="PANTHER" id="PTHR31449:SF3">
    <property type="entry name" value="UPF0598 PROTEIN C8ORF82"/>
    <property type="match status" value="1"/>
</dbReference>
<gene>
    <name evidence="3" type="primary">LOC106807464</name>
</gene>
<dbReference type="Pfam" id="PF14956">
    <property type="entry name" value="DUF4505"/>
    <property type="match status" value="1"/>
</dbReference>
<organism evidence="2 3">
    <name type="scientific">Priapulus caudatus</name>
    <name type="common">Priapulid worm</name>
    <dbReference type="NCBI Taxonomy" id="37621"/>
    <lineage>
        <taxon>Eukaryota</taxon>
        <taxon>Metazoa</taxon>
        <taxon>Ecdysozoa</taxon>
        <taxon>Scalidophora</taxon>
        <taxon>Priapulida</taxon>
        <taxon>Priapulimorpha</taxon>
        <taxon>Priapulimorphida</taxon>
        <taxon>Priapulidae</taxon>
        <taxon>Priapulus</taxon>
    </lineage>
</organism>
<evidence type="ECO:0000313" key="3">
    <source>
        <dbReference type="RefSeq" id="XP_014665316.1"/>
    </source>
</evidence>
<proteinExistence type="inferred from homology"/>
<name>A0ABM1DZE5_PRICU</name>
<evidence type="ECO:0000313" key="2">
    <source>
        <dbReference type="Proteomes" id="UP000695022"/>
    </source>
</evidence>
<accession>A0ABM1DZE5</accession>
<dbReference type="PANTHER" id="PTHR31449">
    <property type="entry name" value="UPF0598 PROTEIN C8ORF82"/>
    <property type="match status" value="1"/>
</dbReference>
<dbReference type="Proteomes" id="UP000695022">
    <property type="component" value="Unplaced"/>
</dbReference>
<reference evidence="3" key="1">
    <citation type="submission" date="2025-08" db="UniProtKB">
        <authorList>
            <consortium name="RefSeq"/>
        </authorList>
    </citation>
    <scope>IDENTIFICATION</scope>
</reference>
<dbReference type="RefSeq" id="XP_014665316.1">
    <property type="nucleotide sequence ID" value="XM_014809830.1"/>
</dbReference>
<keyword evidence="2" id="KW-1185">Reference proteome</keyword>
<evidence type="ECO:0000256" key="1">
    <source>
        <dbReference type="ARBA" id="ARBA00006322"/>
    </source>
</evidence>